<dbReference type="OrthoDB" id="2250022at2759"/>
<dbReference type="GO" id="GO:0000175">
    <property type="term" value="F:3'-5'-RNA exonuclease activity"/>
    <property type="evidence" value="ECO:0007669"/>
    <property type="project" value="InterPro"/>
</dbReference>
<dbReference type="SMART" id="SM00474">
    <property type="entry name" value="35EXOc"/>
    <property type="match status" value="1"/>
</dbReference>
<dbReference type="GO" id="GO:0071037">
    <property type="term" value="P:nuclear polyadenylation-dependent snRNA catabolic process"/>
    <property type="evidence" value="ECO:0007669"/>
    <property type="project" value="TreeGrafter"/>
</dbReference>
<comment type="subcellular location">
    <subcellularLocation>
        <location evidence="1">Nucleus</location>
    </subcellularLocation>
</comment>
<feature type="compositionally biased region" description="Basic and acidic residues" evidence="3">
    <location>
        <begin position="1100"/>
        <end position="1126"/>
    </location>
</feature>
<keyword evidence="5" id="KW-0269">Exonuclease</keyword>
<dbReference type="InterPro" id="IPR010997">
    <property type="entry name" value="HRDC-like_sf"/>
</dbReference>
<evidence type="ECO:0000256" key="1">
    <source>
        <dbReference type="ARBA" id="ARBA00004123"/>
    </source>
</evidence>
<dbReference type="PANTHER" id="PTHR12124">
    <property type="entry name" value="POLYMYOSITIS/SCLERODERMA AUTOANTIGEN-RELATED"/>
    <property type="match status" value="1"/>
</dbReference>
<dbReference type="InterPro" id="IPR002121">
    <property type="entry name" value="HRDC_dom"/>
</dbReference>
<keyword evidence="5" id="KW-0540">Nuclease</keyword>
<dbReference type="Proteomes" id="UP000195521">
    <property type="component" value="Unassembled WGS sequence"/>
</dbReference>
<evidence type="ECO:0000313" key="6">
    <source>
        <dbReference type="Proteomes" id="UP000195521"/>
    </source>
</evidence>
<feature type="domain" description="HRDC" evidence="4">
    <location>
        <begin position="844"/>
        <end position="924"/>
    </location>
</feature>
<dbReference type="InterPro" id="IPR036397">
    <property type="entry name" value="RNaseH_sf"/>
</dbReference>
<gene>
    <name evidence="5" type="ORF">PGO_125880</name>
</gene>
<dbReference type="RefSeq" id="XP_028545179.1">
    <property type="nucleotide sequence ID" value="XM_028689378.1"/>
</dbReference>
<dbReference type="GO" id="GO:0071044">
    <property type="term" value="P:histone mRNA catabolic process"/>
    <property type="evidence" value="ECO:0007669"/>
    <property type="project" value="TreeGrafter"/>
</dbReference>
<dbReference type="PROSITE" id="PS50967">
    <property type="entry name" value="HRDC"/>
    <property type="match status" value="1"/>
</dbReference>
<dbReference type="EMBL" id="BDQF01000013">
    <property type="protein sequence ID" value="GAW82590.1"/>
    <property type="molecule type" value="Genomic_DNA"/>
</dbReference>
<dbReference type="GO" id="GO:0003727">
    <property type="term" value="F:single-stranded RNA binding"/>
    <property type="evidence" value="ECO:0007669"/>
    <property type="project" value="TreeGrafter"/>
</dbReference>
<feature type="region of interest" description="Disordered" evidence="3">
    <location>
        <begin position="176"/>
        <end position="212"/>
    </location>
</feature>
<dbReference type="GO" id="GO:0071036">
    <property type="term" value="P:nuclear polyadenylation-dependent snoRNA catabolic process"/>
    <property type="evidence" value="ECO:0007669"/>
    <property type="project" value="TreeGrafter"/>
</dbReference>
<organism evidence="5 6">
    <name type="scientific">Plasmodium gonderi</name>
    <dbReference type="NCBI Taxonomy" id="77519"/>
    <lineage>
        <taxon>Eukaryota</taxon>
        <taxon>Sar</taxon>
        <taxon>Alveolata</taxon>
        <taxon>Apicomplexa</taxon>
        <taxon>Aconoidasida</taxon>
        <taxon>Haemosporida</taxon>
        <taxon>Plasmodiidae</taxon>
        <taxon>Plasmodium</taxon>
        <taxon>Plasmodium (Plasmodium)</taxon>
    </lineage>
</organism>
<protein>
    <submittedName>
        <fullName evidence="5">Exosome complex exonuclease RRP6</fullName>
    </submittedName>
</protein>
<keyword evidence="5" id="KW-0378">Hydrolase</keyword>
<dbReference type="GO" id="GO:0071040">
    <property type="term" value="P:nuclear polyadenylation-dependent antisense transcript catabolic process"/>
    <property type="evidence" value="ECO:0007669"/>
    <property type="project" value="TreeGrafter"/>
</dbReference>
<evidence type="ECO:0000256" key="3">
    <source>
        <dbReference type="SAM" id="MobiDB-lite"/>
    </source>
</evidence>
<evidence type="ECO:0000313" key="5">
    <source>
        <dbReference type="EMBL" id="GAW82590.1"/>
    </source>
</evidence>
<dbReference type="InterPro" id="IPR045092">
    <property type="entry name" value="Rrp6-like"/>
</dbReference>
<proteinExistence type="predicted"/>
<dbReference type="AlphaFoldDB" id="A0A1Y1JJZ5"/>
<sequence length="1164" mass="136337">MDHCSKKIEELIKGNIDKGEIESNEKSYLIKGLVKNIIEIVKLTNRLSTNCLYGNKLDAMSNDAEIKNLQNDLLKAAYDLIFYSSSEKTKSMITCDCENGYLTIANNYHIISATLDEIFTRSKECFRFFNIQNKDTPILTCKNSKILDKHFTRNSSQNNEQNYCTNFLSSNVDEQVQEKEEKKKQKIDRDFEEETQKGGRYTRSSNNSNVTPFIEDKKEQPTMFINDQNSIIITPHTRIGEAEEKEVEEEEERNAFQLIVNAKILKVQSESEDSSLDKKCQSNKGKKVKKEIDKTYKKKSTPNAKIKNEENIEIRNDMNPYKYISNKTQNSWLHLINNYATVFIPRVIFKYNKLTDLEHDLVEAVKLQEGYIKKKQKVLNLWSRFNCGKLRHVSCEEIIRDIFQEDPLGYDSPSEEEEQTAQMGQSGQMGNPGKSRDQSESKNRDTNNGSLGEMARPYSPCSSSDCVVENYSSPMDDDFFWKMLKKLNKDINKYEHKYSFLNHPYRYEINDIINQYDKMDQNISHFVKVNSELHKPMDINKKVYKIIYNKIQLEKMVNIIKKDCDQVSLSIVVNYKNTYRGFTCLILIGTKDIDYIIDVLNMYEDMHILNEITTDSRILKILYKSENILSFLQKDFSVYFVNIVDIFVCSNYLNIKNSLPYLVHNYFHVSVNSAGQGTNLLKRPLSPDTVHNLRMHFHYLYYLFEYIKTDLYFNYIFSKYGGIDAEDTTEHINRANLDLQINQDEKDVQKEQLHLSETEERIVQTASIKQEESKGKRNIYVNFENIRFSGISEEEQKYGQEIIRTVFTDSNRICLLQYKIKEVCDVKKTKDQIKTIIKTSYYNYTSCDNLIENILTWREKLAKKNDESPDSIINIHTIISIILNMPTSISSLKNNIIPLSNIISENLEALFEIIIKSNIKKKKNLHFYQNYIQNEKSQPYDKNEEAEINSMKFPFLHEVENSISTYTSKDILIDPPKMHFQSISEGAQQEEILRPHRDDMHSSSNDGCNTNPKECNEAGENLTSNVDEVFTLERTFFSNDKNGESIKNEFRSHGSRDIKYEHYAQLSSLINYVKKRKWDVRKVFEESKQVEEVKKEDVDEIEKEKNIDKNTKRQLPENPAHRDANQKKIKQVKHKSYVQEYNIKNRKGIYSSNILTEMNKKWNN</sequence>
<dbReference type="GO" id="GO:0005730">
    <property type="term" value="C:nucleolus"/>
    <property type="evidence" value="ECO:0007669"/>
    <property type="project" value="TreeGrafter"/>
</dbReference>
<name>A0A1Y1JJZ5_PLAGO</name>
<dbReference type="OMA" id="FFWKMLK"/>
<dbReference type="GO" id="GO:0071039">
    <property type="term" value="P:nuclear polyadenylation-dependent CUT catabolic process"/>
    <property type="evidence" value="ECO:0007669"/>
    <property type="project" value="TreeGrafter"/>
</dbReference>
<dbReference type="GO" id="GO:0000176">
    <property type="term" value="C:nuclear exosome (RNase complex)"/>
    <property type="evidence" value="ECO:0007669"/>
    <property type="project" value="TreeGrafter"/>
</dbReference>
<dbReference type="PANTHER" id="PTHR12124:SF47">
    <property type="entry name" value="EXOSOME COMPONENT 10"/>
    <property type="match status" value="1"/>
</dbReference>
<evidence type="ECO:0000256" key="2">
    <source>
        <dbReference type="ARBA" id="ARBA00023242"/>
    </source>
</evidence>
<dbReference type="GO" id="GO:0000166">
    <property type="term" value="F:nucleotide binding"/>
    <property type="evidence" value="ECO:0007669"/>
    <property type="project" value="InterPro"/>
</dbReference>
<dbReference type="SUPFAM" id="SSF53098">
    <property type="entry name" value="Ribonuclease H-like"/>
    <property type="match status" value="1"/>
</dbReference>
<evidence type="ECO:0000259" key="4">
    <source>
        <dbReference type="PROSITE" id="PS50967"/>
    </source>
</evidence>
<dbReference type="InterPro" id="IPR012337">
    <property type="entry name" value="RNaseH-like_sf"/>
</dbReference>
<feature type="compositionally biased region" description="Basic and acidic residues" evidence="3">
    <location>
        <begin position="176"/>
        <end position="197"/>
    </location>
</feature>
<comment type="caution">
    <text evidence="5">The sequence shown here is derived from an EMBL/GenBank/DDBJ whole genome shotgun (WGS) entry which is preliminary data.</text>
</comment>
<dbReference type="GO" id="GO:0071035">
    <property type="term" value="P:nuclear polyadenylation-dependent rRNA catabolic process"/>
    <property type="evidence" value="ECO:0007669"/>
    <property type="project" value="TreeGrafter"/>
</dbReference>
<dbReference type="SUPFAM" id="SSF47819">
    <property type="entry name" value="HRDC-like"/>
    <property type="match status" value="1"/>
</dbReference>
<dbReference type="InterPro" id="IPR002562">
    <property type="entry name" value="3'-5'_exonuclease_dom"/>
</dbReference>
<feature type="compositionally biased region" description="Polar residues" evidence="3">
    <location>
        <begin position="202"/>
        <end position="211"/>
    </location>
</feature>
<reference evidence="6" key="1">
    <citation type="submission" date="2017-04" db="EMBL/GenBank/DDBJ databases">
        <title>Plasmodium gonderi genome.</title>
        <authorList>
            <person name="Arisue N."/>
            <person name="Honma H."/>
            <person name="Kawai S."/>
            <person name="Tougan T."/>
            <person name="Tanabe K."/>
            <person name="Horii T."/>
        </authorList>
    </citation>
    <scope>NUCLEOTIDE SEQUENCE [LARGE SCALE GENOMIC DNA]</scope>
    <source>
        <strain evidence="6">ATCC 30045</strain>
    </source>
</reference>
<dbReference type="Gene3D" id="3.30.420.10">
    <property type="entry name" value="Ribonuclease H-like superfamily/Ribonuclease H"/>
    <property type="match status" value="1"/>
</dbReference>
<dbReference type="GO" id="GO:0000467">
    <property type="term" value="P:exonucleolytic trimming to generate mature 3'-end of 5.8S rRNA from tricistronic rRNA transcript (SSU-rRNA, 5.8S rRNA, LSU-rRNA)"/>
    <property type="evidence" value="ECO:0007669"/>
    <property type="project" value="InterPro"/>
</dbReference>
<dbReference type="Pfam" id="PF01612">
    <property type="entry name" value="DNA_pol_A_exo1"/>
    <property type="match status" value="1"/>
</dbReference>
<keyword evidence="2" id="KW-0539">Nucleus</keyword>
<dbReference type="GO" id="GO:0071051">
    <property type="term" value="P:poly(A)-dependent snoRNA 3'-end processing"/>
    <property type="evidence" value="ECO:0007669"/>
    <property type="project" value="TreeGrafter"/>
</dbReference>
<dbReference type="Gene3D" id="1.10.150.80">
    <property type="entry name" value="HRDC domain"/>
    <property type="match status" value="1"/>
</dbReference>
<feature type="compositionally biased region" description="Polar residues" evidence="3">
    <location>
        <begin position="420"/>
        <end position="429"/>
    </location>
</feature>
<dbReference type="InterPro" id="IPR044876">
    <property type="entry name" value="HRDC_dom_sf"/>
</dbReference>
<keyword evidence="6" id="KW-1185">Reference proteome</keyword>
<dbReference type="GeneID" id="39749327"/>
<feature type="region of interest" description="Disordered" evidence="3">
    <location>
        <begin position="406"/>
        <end position="461"/>
    </location>
</feature>
<accession>A0A1Y1JJZ5</accession>
<feature type="compositionally biased region" description="Basic and acidic residues" evidence="3">
    <location>
        <begin position="434"/>
        <end position="445"/>
    </location>
</feature>
<dbReference type="GO" id="GO:0071038">
    <property type="term" value="P:TRAMP-dependent tRNA surveillance pathway"/>
    <property type="evidence" value="ECO:0007669"/>
    <property type="project" value="TreeGrafter"/>
</dbReference>
<dbReference type="Pfam" id="PF00570">
    <property type="entry name" value="HRDC"/>
    <property type="match status" value="1"/>
</dbReference>
<feature type="region of interest" description="Disordered" evidence="3">
    <location>
        <begin position="1100"/>
        <end position="1131"/>
    </location>
</feature>